<dbReference type="InterPro" id="IPR003594">
    <property type="entry name" value="HATPase_dom"/>
</dbReference>
<dbReference type="Gramene" id="Pp3c6_15020V3.2">
    <property type="protein sequence ID" value="Pp3c6_15020V3.2"/>
    <property type="gene ID" value="Pp3c6_15020"/>
</dbReference>
<accession>A0A7I4FRN7</accession>
<feature type="compositionally biased region" description="Basic and acidic residues" evidence="7">
    <location>
        <begin position="479"/>
        <end position="490"/>
    </location>
</feature>
<dbReference type="CDD" id="cd00082">
    <property type="entry name" value="HisKA"/>
    <property type="match status" value="1"/>
</dbReference>
<dbReference type="GO" id="GO:0000160">
    <property type="term" value="P:phosphorelay signal transduction system"/>
    <property type="evidence" value="ECO:0000318"/>
    <property type="project" value="GO_Central"/>
</dbReference>
<evidence type="ECO:0000256" key="3">
    <source>
        <dbReference type="ARBA" id="ARBA00022553"/>
    </source>
</evidence>
<protein>
    <recommendedName>
        <fullName evidence="2">histidine kinase</fullName>
        <ecNumber evidence="2">2.7.13.3</ecNumber>
    </recommendedName>
</protein>
<evidence type="ECO:0000256" key="6">
    <source>
        <dbReference type="PROSITE-ProRule" id="PRU00169"/>
    </source>
</evidence>
<dbReference type="InterPro" id="IPR036890">
    <property type="entry name" value="HATPase_C_sf"/>
</dbReference>
<dbReference type="PANTHER" id="PTHR43047">
    <property type="entry name" value="TWO-COMPONENT HISTIDINE PROTEIN KINASE"/>
    <property type="match status" value="1"/>
</dbReference>
<feature type="compositionally biased region" description="Low complexity" evidence="7">
    <location>
        <begin position="554"/>
        <end position="570"/>
    </location>
</feature>
<dbReference type="PRINTS" id="PR00344">
    <property type="entry name" value="BCTRLSENSOR"/>
</dbReference>
<dbReference type="SUPFAM" id="SSF52172">
    <property type="entry name" value="CheY-like"/>
    <property type="match status" value="1"/>
</dbReference>
<dbReference type="Gene3D" id="3.30.565.10">
    <property type="entry name" value="Histidine kinase-like ATPase, C-terminal domain"/>
    <property type="match status" value="1"/>
</dbReference>
<dbReference type="SMART" id="SM00448">
    <property type="entry name" value="REC"/>
    <property type="match status" value="1"/>
</dbReference>
<feature type="modified residue" description="4-aspartylphosphate" evidence="6">
    <location>
        <position position="732"/>
    </location>
</feature>
<dbReference type="InterPro" id="IPR001789">
    <property type="entry name" value="Sig_transdc_resp-reg_receiver"/>
</dbReference>
<dbReference type="GO" id="GO:0005886">
    <property type="term" value="C:plasma membrane"/>
    <property type="evidence" value="ECO:0000318"/>
    <property type="project" value="GO_Central"/>
</dbReference>
<evidence type="ECO:0000259" key="8">
    <source>
        <dbReference type="PROSITE" id="PS50109"/>
    </source>
</evidence>
<evidence type="ECO:0000313" key="11">
    <source>
        <dbReference type="Proteomes" id="UP000006727"/>
    </source>
</evidence>
<keyword evidence="5" id="KW-0418">Kinase</keyword>
<gene>
    <name evidence="10" type="primary">LOC112283997</name>
</gene>
<dbReference type="EMBL" id="ABEU02000006">
    <property type="status" value="NOT_ANNOTATED_CDS"/>
    <property type="molecule type" value="Genomic_DNA"/>
</dbReference>
<dbReference type="Gene3D" id="3.40.50.2300">
    <property type="match status" value="1"/>
</dbReference>
<evidence type="ECO:0000256" key="7">
    <source>
        <dbReference type="SAM" id="MobiDB-lite"/>
    </source>
</evidence>
<dbReference type="SUPFAM" id="SSF55874">
    <property type="entry name" value="ATPase domain of HSP90 chaperone/DNA topoisomerase II/histidine kinase"/>
    <property type="match status" value="2"/>
</dbReference>
<dbReference type="InterPro" id="IPR003661">
    <property type="entry name" value="HisK_dim/P_dom"/>
</dbReference>
<dbReference type="AlphaFoldDB" id="A0A7I4FRN7"/>
<dbReference type="InterPro" id="IPR011006">
    <property type="entry name" value="CheY-like_superfamily"/>
</dbReference>
<dbReference type="Pfam" id="PF00072">
    <property type="entry name" value="Response_reg"/>
    <property type="match status" value="1"/>
</dbReference>
<keyword evidence="4" id="KW-0808">Transferase</keyword>
<reference evidence="10" key="3">
    <citation type="submission" date="2020-12" db="UniProtKB">
        <authorList>
            <consortium name="EnsemblPlants"/>
        </authorList>
    </citation>
    <scope>IDENTIFICATION</scope>
</reference>
<dbReference type="SMART" id="SM00387">
    <property type="entry name" value="HATPase_c"/>
    <property type="match status" value="1"/>
</dbReference>
<feature type="region of interest" description="Disordered" evidence="7">
    <location>
        <begin position="469"/>
        <end position="496"/>
    </location>
</feature>
<evidence type="ECO:0000259" key="9">
    <source>
        <dbReference type="PROSITE" id="PS50110"/>
    </source>
</evidence>
<name>A0A7I4FRN7_PHYPA</name>
<feature type="domain" description="Response regulatory" evidence="9">
    <location>
        <begin position="683"/>
        <end position="800"/>
    </location>
</feature>
<keyword evidence="3 6" id="KW-0597">Phosphoprotein</keyword>
<dbReference type="CDD" id="cd17546">
    <property type="entry name" value="REC_hyHK_CKI1_RcsC-like"/>
    <property type="match status" value="1"/>
</dbReference>
<evidence type="ECO:0000256" key="5">
    <source>
        <dbReference type="ARBA" id="ARBA00022777"/>
    </source>
</evidence>
<dbReference type="InterPro" id="IPR036097">
    <property type="entry name" value="HisK_dim/P_sf"/>
</dbReference>
<feature type="domain" description="Histidine kinase" evidence="8">
    <location>
        <begin position="311"/>
        <end position="651"/>
    </location>
</feature>
<evidence type="ECO:0000313" key="10">
    <source>
        <dbReference type="EnsemblPlants" id="Pp3c6_15020V3.2"/>
    </source>
</evidence>
<sequence>MLGLAPNNTGESTSPIQRLEKTIERSPDSTPDSLDLPQSVLQIVATSLQCDLLVAGVLTNSARLAETVLCVPKGRITAPVRLSKGIIAAAASCKVVRTEGLVLPGVFKAVLGAQPERFLGTCFNAEGYEGICYAVWVDPSKVSDVAPDVMAEAGYSLPLLLANRVRAQCCDRMGRKFDEIMNRSPQAVVFVDDGRAPCLINSTAAKLLGLPHAGETNPMEVAVGLRRLADRNETRSNAYRCFSKLAGNPHLAHEWEWELKDPRSVLRVRSYPVSNVATRGRVWLFDDITKQQDAKDAVEAVDLAKSQFLAMMSHELRTPMTGVLGMLDLLRLTPLTPEQAGFVRVMQGSAEGLMQVLNEILDFSRIQSGHLSLNVVDFHIGELLDQVSALFQGRLNEKRLPLHVIKPIADDMVVNGDVNRLRQVLSNLVSNAIKFTEHGSIRVTWQRTQKCNHSTPVAKVIGITGGTESQGHRVSFSGGKEETSVSKDPPHLSGEMRYNNHRATKASTVADRLRFVLSESPFNVTNQGQNGFVDLMDTSGTCSMDEGLDGEEGGLSSSPDEDNTTTSTNSDSQVWFEVRVTDTGIGLTLEQQSRLFQSFSQGDSSATRKFGGTGLGLAISKGLVEVMGGRIWVESDFGKGSTFAFCVPLRAATNLASFLPNSENSSSPRAASVKFRRKERSLQVLVAEDNLVNQLLITKLLKHHGHEVETVGNGQLAVEAVQTGNHDLILMDLQMPVLDGLSATKAIRALGGRGQDVPIYALTAEALTKSHGSLDAMGLDGYLTKPINWESLSQVIENVVRGKRRSPGED</sequence>
<dbReference type="CDD" id="cd16922">
    <property type="entry name" value="HATPase_EvgS-ArcB-TorS-like"/>
    <property type="match status" value="1"/>
</dbReference>
<keyword evidence="11" id="KW-1185">Reference proteome</keyword>
<dbReference type="InterPro" id="IPR004358">
    <property type="entry name" value="Sig_transdc_His_kin-like_C"/>
</dbReference>
<comment type="catalytic activity">
    <reaction evidence="1">
        <text>ATP + protein L-histidine = ADP + protein N-phospho-L-histidine.</text>
        <dbReference type="EC" id="2.7.13.3"/>
    </reaction>
</comment>
<dbReference type="InParanoid" id="A0A7I4FRN7"/>
<dbReference type="PANTHER" id="PTHR43047:SF71">
    <property type="entry name" value="HISTIDINE KINASE CONTAINING CHEY-HOMOLOGOUS RECEIVER DOMAIN-RELATED"/>
    <property type="match status" value="1"/>
</dbReference>
<dbReference type="PROSITE" id="PS50110">
    <property type="entry name" value="RESPONSE_REGULATORY"/>
    <property type="match status" value="1"/>
</dbReference>
<evidence type="ECO:0000256" key="1">
    <source>
        <dbReference type="ARBA" id="ARBA00000085"/>
    </source>
</evidence>
<organism evidence="10 11">
    <name type="scientific">Physcomitrium patens</name>
    <name type="common">Spreading-leaved earth moss</name>
    <name type="synonym">Physcomitrella patens</name>
    <dbReference type="NCBI Taxonomy" id="3218"/>
    <lineage>
        <taxon>Eukaryota</taxon>
        <taxon>Viridiplantae</taxon>
        <taxon>Streptophyta</taxon>
        <taxon>Embryophyta</taxon>
        <taxon>Bryophyta</taxon>
        <taxon>Bryophytina</taxon>
        <taxon>Bryopsida</taxon>
        <taxon>Funariidae</taxon>
        <taxon>Funariales</taxon>
        <taxon>Funariaceae</taxon>
        <taxon>Physcomitrium</taxon>
    </lineage>
</organism>
<reference evidence="10 11" key="2">
    <citation type="journal article" date="2018" name="Plant J.">
        <title>The Physcomitrella patens chromosome-scale assembly reveals moss genome structure and evolution.</title>
        <authorList>
            <person name="Lang D."/>
            <person name="Ullrich K.K."/>
            <person name="Murat F."/>
            <person name="Fuchs J."/>
            <person name="Jenkins J."/>
            <person name="Haas F.B."/>
            <person name="Piednoel M."/>
            <person name="Gundlach H."/>
            <person name="Van Bel M."/>
            <person name="Meyberg R."/>
            <person name="Vives C."/>
            <person name="Morata J."/>
            <person name="Symeonidi A."/>
            <person name="Hiss M."/>
            <person name="Muchero W."/>
            <person name="Kamisugi Y."/>
            <person name="Saleh O."/>
            <person name="Blanc G."/>
            <person name="Decker E.L."/>
            <person name="van Gessel N."/>
            <person name="Grimwood J."/>
            <person name="Hayes R.D."/>
            <person name="Graham S.W."/>
            <person name="Gunter L.E."/>
            <person name="McDaniel S.F."/>
            <person name="Hoernstein S.N.W."/>
            <person name="Larsson A."/>
            <person name="Li F.W."/>
            <person name="Perroud P.F."/>
            <person name="Phillips J."/>
            <person name="Ranjan P."/>
            <person name="Rokshar D.S."/>
            <person name="Rothfels C.J."/>
            <person name="Schneider L."/>
            <person name="Shu S."/>
            <person name="Stevenson D.W."/>
            <person name="Thummler F."/>
            <person name="Tillich M."/>
            <person name="Villarreal Aguilar J.C."/>
            <person name="Widiez T."/>
            <person name="Wong G.K."/>
            <person name="Wymore A."/>
            <person name="Zhang Y."/>
            <person name="Zimmer A.D."/>
            <person name="Quatrano R.S."/>
            <person name="Mayer K.F.X."/>
            <person name="Goodstein D."/>
            <person name="Casacuberta J.M."/>
            <person name="Vandepoele K."/>
            <person name="Reski R."/>
            <person name="Cuming A.C."/>
            <person name="Tuskan G.A."/>
            <person name="Maumus F."/>
            <person name="Salse J."/>
            <person name="Schmutz J."/>
            <person name="Rensing S.A."/>
        </authorList>
    </citation>
    <scope>NUCLEOTIDE SEQUENCE [LARGE SCALE GENOMIC DNA]</scope>
    <source>
        <strain evidence="10 11">cv. Gransden 2004</strain>
    </source>
</reference>
<dbReference type="Proteomes" id="UP000006727">
    <property type="component" value="Chromosome 6"/>
</dbReference>
<dbReference type="EnsemblPlants" id="Pp3c6_15020V3.2">
    <property type="protein sequence ID" value="Pp3c6_15020V3.2"/>
    <property type="gene ID" value="Pp3c6_15020"/>
</dbReference>
<dbReference type="GO" id="GO:0009927">
    <property type="term" value="F:histidine phosphotransfer kinase activity"/>
    <property type="evidence" value="ECO:0000318"/>
    <property type="project" value="GO_Central"/>
</dbReference>
<dbReference type="Pfam" id="PF02518">
    <property type="entry name" value="HATPase_c"/>
    <property type="match status" value="1"/>
</dbReference>
<dbReference type="SMART" id="SM00388">
    <property type="entry name" value="HisKA"/>
    <property type="match status" value="1"/>
</dbReference>
<dbReference type="EC" id="2.7.13.3" evidence="2"/>
<feature type="region of interest" description="Disordered" evidence="7">
    <location>
        <begin position="537"/>
        <end position="570"/>
    </location>
</feature>
<reference evidence="10 11" key="1">
    <citation type="journal article" date="2008" name="Science">
        <title>The Physcomitrella genome reveals evolutionary insights into the conquest of land by plants.</title>
        <authorList>
            <person name="Rensing S."/>
            <person name="Lang D."/>
            <person name="Zimmer A."/>
            <person name="Terry A."/>
            <person name="Salamov A."/>
            <person name="Shapiro H."/>
            <person name="Nishiyama T."/>
            <person name="Perroud P.-F."/>
            <person name="Lindquist E."/>
            <person name="Kamisugi Y."/>
            <person name="Tanahashi T."/>
            <person name="Sakakibara K."/>
            <person name="Fujita T."/>
            <person name="Oishi K."/>
            <person name="Shin-I T."/>
            <person name="Kuroki Y."/>
            <person name="Toyoda A."/>
            <person name="Suzuki Y."/>
            <person name="Hashimoto A."/>
            <person name="Yamaguchi K."/>
            <person name="Sugano A."/>
            <person name="Kohara Y."/>
            <person name="Fujiyama A."/>
            <person name="Anterola A."/>
            <person name="Aoki S."/>
            <person name="Ashton N."/>
            <person name="Barbazuk W.B."/>
            <person name="Barker E."/>
            <person name="Bennetzen J."/>
            <person name="Bezanilla M."/>
            <person name="Blankenship R."/>
            <person name="Cho S.H."/>
            <person name="Dutcher S."/>
            <person name="Estelle M."/>
            <person name="Fawcett J.A."/>
            <person name="Gundlach H."/>
            <person name="Hanada K."/>
            <person name="Heyl A."/>
            <person name="Hicks K.A."/>
            <person name="Hugh J."/>
            <person name="Lohr M."/>
            <person name="Mayer K."/>
            <person name="Melkozernov A."/>
            <person name="Murata T."/>
            <person name="Nelson D."/>
            <person name="Pils B."/>
            <person name="Prigge M."/>
            <person name="Reiss B."/>
            <person name="Renner T."/>
            <person name="Rombauts S."/>
            <person name="Rushton P."/>
            <person name="Sanderfoot A."/>
            <person name="Schween G."/>
            <person name="Shiu S.-H."/>
            <person name="Stueber K."/>
            <person name="Theodoulou F.L."/>
            <person name="Tu H."/>
            <person name="Van de Peer Y."/>
            <person name="Verrier P.J."/>
            <person name="Waters E."/>
            <person name="Wood A."/>
            <person name="Yang L."/>
            <person name="Cove D."/>
            <person name="Cuming A."/>
            <person name="Hasebe M."/>
            <person name="Lucas S."/>
            <person name="Mishler D.B."/>
            <person name="Reski R."/>
            <person name="Grigoriev I."/>
            <person name="Quatrano R.S."/>
            <person name="Boore J.L."/>
        </authorList>
    </citation>
    <scope>NUCLEOTIDE SEQUENCE [LARGE SCALE GENOMIC DNA]</scope>
    <source>
        <strain evidence="10 11">cv. Gransden 2004</strain>
    </source>
</reference>
<dbReference type="GO" id="GO:0000155">
    <property type="term" value="F:phosphorelay sensor kinase activity"/>
    <property type="evidence" value="ECO:0000318"/>
    <property type="project" value="GO_Central"/>
</dbReference>
<proteinExistence type="predicted"/>
<dbReference type="SUPFAM" id="SSF47384">
    <property type="entry name" value="Homodimeric domain of signal transducing histidine kinase"/>
    <property type="match status" value="1"/>
</dbReference>
<dbReference type="PROSITE" id="PS50109">
    <property type="entry name" value="HIS_KIN"/>
    <property type="match status" value="1"/>
</dbReference>
<evidence type="ECO:0000256" key="2">
    <source>
        <dbReference type="ARBA" id="ARBA00012438"/>
    </source>
</evidence>
<dbReference type="Gene3D" id="1.10.287.130">
    <property type="match status" value="1"/>
</dbReference>
<dbReference type="Pfam" id="PF00512">
    <property type="entry name" value="HisKA"/>
    <property type="match status" value="1"/>
</dbReference>
<dbReference type="InterPro" id="IPR005467">
    <property type="entry name" value="His_kinase_dom"/>
</dbReference>
<evidence type="ECO:0000256" key="4">
    <source>
        <dbReference type="ARBA" id="ARBA00022679"/>
    </source>
</evidence>